<proteinExistence type="predicted"/>
<accession>A0A2G5VRW9</accession>
<name>A0A2G5VRW9_9PELO</name>
<comment type="caution">
    <text evidence="2">The sequence shown here is derived from an EMBL/GenBank/DDBJ whole genome shotgun (WGS) entry which is preliminary data.</text>
</comment>
<dbReference type="EMBL" id="PDUG01000001">
    <property type="protein sequence ID" value="PIC54421.1"/>
    <property type="molecule type" value="Genomic_DNA"/>
</dbReference>
<dbReference type="Pfam" id="PF07735">
    <property type="entry name" value="FBA_2"/>
    <property type="match status" value="1"/>
</dbReference>
<dbReference type="Proteomes" id="UP000230233">
    <property type="component" value="Chromosome I"/>
</dbReference>
<evidence type="ECO:0000259" key="1">
    <source>
        <dbReference type="PROSITE" id="PS50181"/>
    </source>
</evidence>
<organism evidence="2 3">
    <name type="scientific">Caenorhabditis nigoni</name>
    <dbReference type="NCBI Taxonomy" id="1611254"/>
    <lineage>
        <taxon>Eukaryota</taxon>
        <taxon>Metazoa</taxon>
        <taxon>Ecdysozoa</taxon>
        <taxon>Nematoda</taxon>
        <taxon>Chromadorea</taxon>
        <taxon>Rhabditida</taxon>
        <taxon>Rhabditina</taxon>
        <taxon>Rhabditomorpha</taxon>
        <taxon>Rhabditoidea</taxon>
        <taxon>Rhabditidae</taxon>
        <taxon>Peloderinae</taxon>
        <taxon>Caenorhabditis</taxon>
    </lineage>
</organism>
<evidence type="ECO:0000313" key="2">
    <source>
        <dbReference type="EMBL" id="PIC54421.1"/>
    </source>
</evidence>
<dbReference type="Pfam" id="PF00646">
    <property type="entry name" value="F-box"/>
    <property type="match status" value="1"/>
</dbReference>
<reference evidence="3" key="1">
    <citation type="submission" date="2017-10" db="EMBL/GenBank/DDBJ databases">
        <title>Rapid genome shrinkage in a self-fertile nematode reveals novel sperm competition proteins.</title>
        <authorList>
            <person name="Yin D."/>
            <person name="Schwarz E.M."/>
            <person name="Thomas C.G."/>
            <person name="Felde R.L."/>
            <person name="Korf I.F."/>
            <person name="Cutter A.D."/>
            <person name="Schartner C.M."/>
            <person name="Ralston E.J."/>
            <person name="Meyer B.J."/>
            <person name="Haag E.S."/>
        </authorList>
    </citation>
    <scope>NUCLEOTIDE SEQUENCE [LARGE SCALE GENOMIC DNA]</scope>
    <source>
        <strain evidence="3">JU1422</strain>
    </source>
</reference>
<feature type="domain" description="F-box" evidence="1">
    <location>
        <begin position="14"/>
        <end position="62"/>
    </location>
</feature>
<dbReference type="InterPro" id="IPR001810">
    <property type="entry name" value="F-box_dom"/>
</dbReference>
<dbReference type="PANTHER" id="PTHR21503">
    <property type="entry name" value="F-BOX-CONTAINING HYPOTHETICAL PROTEIN C.ELEGANS"/>
    <property type="match status" value="1"/>
</dbReference>
<evidence type="ECO:0000313" key="3">
    <source>
        <dbReference type="Proteomes" id="UP000230233"/>
    </source>
</evidence>
<dbReference type="PANTHER" id="PTHR21503:SF52">
    <property type="entry name" value="F-BOX DOMAIN-CONTAINING PROTEIN"/>
    <property type="match status" value="1"/>
</dbReference>
<dbReference type="PROSITE" id="PS50181">
    <property type="entry name" value="FBOX"/>
    <property type="match status" value="1"/>
</dbReference>
<protein>
    <recommendedName>
        <fullName evidence="1">F-box domain-containing protein</fullName>
    </recommendedName>
</protein>
<keyword evidence="3" id="KW-1185">Reference proteome</keyword>
<sequence>MSTLPILKKFFQMPIALLKFPTDLLGDIFKLCDPFQLYCLSKCSKRTQRSIQLGGTKKWKLSFRGRNAIVASLDGLHYNFGGTEDPDEYFETQKNWRFDNYMTIPFGEPFDVFFGFLGIFRIVEELDVAFGSFEQFSKAIRELIDRHIEIERIWIGCTPKVEKVDKLMPILNQLNITQKFSCLKKFPSEFRHQFDKYPNRILLHHSFWFNISQLLECTCDRIDLRESILSNQDMDMFFQKWKRPGSFPNLRWLHIAGENIDDKSSILEIIPPILNVNNPRVEVADRLYKHDNIVDPVRITKADGTEGWLKVELGSWPELKFLVLNPIAPNT</sequence>
<dbReference type="InterPro" id="IPR012885">
    <property type="entry name" value="F-box_Sdz-33"/>
</dbReference>
<dbReference type="AlphaFoldDB" id="A0A2G5VRW9"/>
<gene>
    <name evidence="2" type="primary">Cnig_chr_I.g3682</name>
    <name evidence="2" type="ORF">B9Z55_003682</name>
</gene>